<gene>
    <name evidence="8" type="ORF">G7Y85_04600</name>
</gene>
<evidence type="ECO:0000256" key="6">
    <source>
        <dbReference type="ARBA" id="ARBA00023004"/>
    </source>
</evidence>
<evidence type="ECO:0000256" key="2">
    <source>
        <dbReference type="ARBA" id="ARBA00005896"/>
    </source>
</evidence>
<dbReference type="PANTHER" id="PTHR43779">
    <property type="entry name" value="DIOXYGENASE RV0097-RELATED"/>
    <property type="match status" value="1"/>
</dbReference>
<reference evidence="8 9" key="1">
    <citation type="journal article" date="2014" name="Int. J. Syst. Evol. Microbiol.">
        <title>Solimonas terrae sp. nov., isolated from soil.</title>
        <authorList>
            <person name="Kim S.J."/>
            <person name="Moon J.Y."/>
            <person name="Weon H.Y."/>
            <person name="Ahn J.H."/>
            <person name="Chen W.M."/>
            <person name="Kwon S.W."/>
        </authorList>
    </citation>
    <scope>NUCLEOTIDE SEQUENCE [LARGE SCALE GENOMIC DNA]</scope>
    <source>
        <strain evidence="8 9">KIS83-12</strain>
    </source>
</reference>
<evidence type="ECO:0000259" key="7">
    <source>
        <dbReference type="Pfam" id="PF02668"/>
    </source>
</evidence>
<evidence type="ECO:0000256" key="1">
    <source>
        <dbReference type="ARBA" id="ARBA00001954"/>
    </source>
</evidence>
<dbReference type="PANTHER" id="PTHR43779:SF2">
    <property type="entry name" value="ALPHA-KETOGLUTARATE-DEPENDENT XANTHINE DIOXYGENASE XAN1"/>
    <property type="match status" value="1"/>
</dbReference>
<dbReference type="InterPro" id="IPR003819">
    <property type="entry name" value="TauD/TfdA-like"/>
</dbReference>
<name>A0A6M2BNT8_9GAMM</name>
<accession>A0A6M2BNT8</accession>
<keyword evidence="4 8" id="KW-0223">Dioxygenase</keyword>
<comment type="caution">
    <text evidence="8">The sequence shown here is derived from an EMBL/GenBank/DDBJ whole genome shotgun (WGS) entry which is preliminary data.</text>
</comment>
<proteinExistence type="inferred from homology"/>
<dbReference type="Pfam" id="PF02668">
    <property type="entry name" value="TauD"/>
    <property type="match status" value="1"/>
</dbReference>
<dbReference type="InterPro" id="IPR042098">
    <property type="entry name" value="TauD-like_sf"/>
</dbReference>
<keyword evidence="9" id="KW-1185">Reference proteome</keyword>
<sequence length="277" mass="30409">MSLKVEAIKPAVGAIVHVDRSQILGKAVARKCLELIERHGVVVFPRAGLDNEEQKIFTDNLGASVSFTSNAPGSGDKSGGYNITLDPKINNEPEYVQGTFFWHLDGMPMANIAPPKASVLSCRRKSATGGQTEFASTFAAYDALSEEDKAEYGRLTVVHSLVAGVREVKAFDELQPHMRTRKAERPLVWTYPSGRKALLIGYTADEVVGWPKAEGRALFARLLEWAAQPAFSYRHQWQEGDLVVWDNCGALHRVIPYSKDSGRLMHRTSVAGAELAA</sequence>
<dbReference type="Gene3D" id="3.60.130.10">
    <property type="entry name" value="Clavaminate synthase-like"/>
    <property type="match status" value="1"/>
</dbReference>
<feature type="domain" description="TauD/TfdA-like" evidence="7">
    <location>
        <begin position="5"/>
        <end position="268"/>
    </location>
</feature>
<evidence type="ECO:0000313" key="8">
    <source>
        <dbReference type="EMBL" id="NGY04034.1"/>
    </source>
</evidence>
<comment type="similarity">
    <text evidence="2">Belongs to the TfdA dioxygenase family.</text>
</comment>
<dbReference type="RefSeq" id="WP_166252503.1">
    <property type="nucleotide sequence ID" value="NZ_JAAMOW010000002.1"/>
</dbReference>
<evidence type="ECO:0000256" key="3">
    <source>
        <dbReference type="ARBA" id="ARBA00022723"/>
    </source>
</evidence>
<dbReference type="GO" id="GO:0046872">
    <property type="term" value="F:metal ion binding"/>
    <property type="evidence" value="ECO:0007669"/>
    <property type="project" value="UniProtKB-KW"/>
</dbReference>
<dbReference type="GO" id="GO:0016706">
    <property type="term" value="F:2-oxoglutarate-dependent dioxygenase activity"/>
    <property type="evidence" value="ECO:0007669"/>
    <property type="project" value="UniProtKB-ARBA"/>
</dbReference>
<organism evidence="8 9">
    <name type="scientific">Solimonas terrae</name>
    <dbReference type="NCBI Taxonomy" id="1396819"/>
    <lineage>
        <taxon>Bacteria</taxon>
        <taxon>Pseudomonadati</taxon>
        <taxon>Pseudomonadota</taxon>
        <taxon>Gammaproteobacteria</taxon>
        <taxon>Nevskiales</taxon>
        <taxon>Nevskiaceae</taxon>
        <taxon>Solimonas</taxon>
    </lineage>
</organism>
<keyword evidence="5" id="KW-0560">Oxidoreductase</keyword>
<evidence type="ECO:0000256" key="5">
    <source>
        <dbReference type="ARBA" id="ARBA00023002"/>
    </source>
</evidence>
<keyword evidence="3" id="KW-0479">Metal-binding</keyword>
<evidence type="ECO:0000256" key="4">
    <source>
        <dbReference type="ARBA" id="ARBA00022964"/>
    </source>
</evidence>
<dbReference type="Proteomes" id="UP000472676">
    <property type="component" value="Unassembled WGS sequence"/>
</dbReference>
<keyword evidence="6" id="KW-0408">Iron</keyword>
<protein>
    <submittedName>
        <fullName evidence="8">TauD/TfdA family dioxygenase</fullName>
    </submittedName>
</protein>
<dbReference type="SUPFAM" id="SSF51197">
    <property type="entry name" value="Clavaminate synthase-like"/>
    <property type="match status" value="1"/>
</dbReference>
<evidence type="ECO:0000313" key="9">
    <source>
        <dbReference type="Proteomes" id="UP000472676"/>
    </source>
</evidence>
<dbReference type="AlphaFoldDB" id="A0A6M2BNT8"/>
<comment type="cofactor">
    <cofactor evidence="1">
        <name>Fe(2+)</name>
        <dbReference type="ChEBI" id="CHEBI:29033"/>
    </cofactor>
</comment>
<dbReference type="EMBL" id="JAAMOW010000002">
    <property type="protein sequence ID" value="NGY04034.1"/>
    <property type="molecule type" value="Genomic_DNA"/>
</dbReference>
<dbReference type="InterPro" id="IPR051178">
    <property type="entry name" value="TfdA_dioxygenase"/>
</dbReference>